<name>A0A0F7L4D4_9VIRU</name>
<reference evidence="1" key="2">
    <citation type="submission" date="2015-03" db="EMBL/GenBank/DDBJ databases">
        <authorList>
            <person name="Chow C.-E.T."/>
            <person name="Winget D.M."/>
            <person name="White R.A.III."/>
            <person name="Hallam S.J."/>
            <person name="Suttle C.A."/>
        </authorList>
    </citation>
    <scope>NUCLEOTIDE SEQUENCE</scope>
    <source>
        <strain evidence="1">Anoxic3_7</strain>
    </source>
</reference>
<reference evidence="1" key="1">
    <citation type="journal article" date="2015" name="Front. Microbiol.">
        <title>Combining genomic sequencing methods to explore viral diversity and reveal potential virus-host interactions.</title>
        <authorList>
            <person name="Chow C.E."/>
            <person name="Winget D.M."/>
            <person name="White R.A.III."/>
            <person name="Hallam S.J."/>
            <person name="Suttle C.A."/>
        </authorList>
    </citation>
    <scope>NUCLEOTIDE SEQUENCE</scope>
    <source>
        <strain evidence="1">Anoxic3_7</strain>
    </source>
</reference>
<proteinExistence type="predicted"/>
<organism evidence="1">
    <name type="scientific">uncultured marine virus</name>
    <dbReference type="NCBI Taxonomy" id="186617"/>
    <lineage>
        <taxon>Viruses</taxon>
        <taxon>environmental samples</taxon>
    </lineage>
</organism>
<evidence type="ECO:0000313" key="1">
    <source>
        <dbReference type="EMBL" id="AKH46353.1"/>
    </source>
</evidence>
<accession>A0A0F7L4D4</accession>
<sequence length="49" mass="5366">MWSSCRPFGKLFISFLTDSICGMPILNLTLPSLKGLIRLALILSALLPC</sequence>
<dbReference type="EMBL" id="KR029582">
    <property type="protein sequence ID" value="AKH46353.1"/>
    <property type="molecule type" value="Genomic_DNA"/>
</dbReference>
<protein>
    <submittedName>
        <fullName evidence="1">Uncharacterized protein</fullName>
    </submittedName>
</protein>